<keyword evidence="3 12" id="KW-0004">4Fe-4S</keyword>
<evidence type="ECO:0000256" key="8">
    <source>
        <dbReference type="ARBA" id="ARBA00023015"/>
    </source>
</evidence>
<dbReference type="GO" id="GO:0045892">
    <property type="term" value="P:negative regulation of DNA-templated transcription"/>
    <property type="evidence" value="ECO:0007669"/>
    <property type="project" value="TreeGrafter"/>
</dbReference>
<keyword evidence="18" id="KW-1185">Reference proteome</keyword>
<evidence type="ECO:0000313" key="17">
    <source>
        <dbReference type="Proteomes" id="UP000186108"/>
    </source>
</evidence>
<keyword evidence="4 12" id="KW-0963">Cytoplasm</keyword>
<evidence type="ECO:0000256" key="5">
    <source>
        <dbReference type="ARBA" id="ARBA00022723"/>
    </source>
</evidence>
<comment type="PTM">
    <text evidence="12">Upon Fe-S cluster removal intramolecular disulfide bonds are formed.</text>
</comment>
<reference evidence="14 17" key="1">
    <citation type="submission" date="2014-07" db="EMBL/GenBank/DDBJ databases">
        <authorList>
            <person name="Zhang J.E."/>
            <person name="Yang H."/>
            <person name="Guo J."/>
            <person name="Deng Z."/>
            <person name="Luo H."/>
            <person name="Luo M."/>
            <person name="Zhao B."/>
        </authorList>
    </citation>
    <scope>NUCLEOTIDE SEQUENCE [LARGE SCALE GENOMIC DNA]</scope>
    <source>
        <strain evidence="14 17">1CP</strain>
    </source>
</reference>
<protein>
    <recommendedName>
        <fullName evidence="12">Transcriptional regulator WhiB</fullName>
    </recommendedName>
</protein>
<name>A0A1B1K2T2_RHOOP</name>
<comment type="PTM">
    <text evidence="12">The Fe-S cluster can be nitrosylated by nitric oxide (NO).</text>
</comment>
<dbReference type="Pfam" id="PF02467">
    <property type="entry name" value="Whib"/>
    <property type="match status" value="1"/>
</dbReference>
<keyword evidence="5 12" id="KW-0479">Metal-binding</keyword>
<sequence length="106" mass="12295">MRAFRTVRQSDLPEPEELNWRLAAMCRLVSPALFFHPTNERGPKRQKRIHEAKKICSQCPVQRPCRDYALAVREPFGIWGGMSEEDRDRILGRGRGRAEDTTERSA</sequence>
<dbReference type="Proteomes" id="UP000186108">
    <property type="component" value="Chromosome"/>
</dbReference>
<dbReference type="PROSITE" id="PS51674">
    <property type="entry name" value="4FE4S_WBL"/>
    <property type="match status" value="1"/>
</dbReference>
<feature type="binding site" evidence="12">
    <location>
        <position position="26"/>
    </location>
    <ligand>
        <name>[4Fe-4S] cluster</name>
        <dbReference type="ChEBI" id="CHEBI:49883"/>
    </ligand>
</feature>
<comment type="similarity">
    <text evidence="2 12">Belongs to the WhiB family.</text>
</comment>
<keyword evidence="7 12" id="KW-0411">Iron-sulfur</keyword>
<evidence type="ECO:0000256" key="3">
    <source>
        <dbReference type="ARBA" id="ARBA00022485"/>
    </source>
</evidence>
<feature type="binding site" evidence="12">
    <location>
        <position position="65"/>
    </location>
    <ligand>
        <name>[4Fe-4S] cluster</name>
        <dbReference type="ChEBI" id="CHEBI:49883"/>
    </ligand>
</feature>
<reference evidence="16" key="3">
    <citation type="submission" date="2023-07" db="EMBL/GenBank/DDBJ databases">
        <title>Genomic analysis of Rhodococcus opacus VOC-14 with glycol ethers degradation activity.</title>
        <authorList>
            <person name="Narkevich D.A."/>
            <person name="Hlushen A.M."/>
            <person name="Akhremchuk A.E."/>
            <person name="Sikolenko M.A."/>
            <person name="Valentovich L.N."/>
        </authorList>
    </citation>
    <scope>NUCLEOTIDE SEQUENCE</scope>
    <source>
        <strain evidence="16">VOC-14</strain>
    </source>
</reference>
<dbReference type="RefSeq" id="WP_065490169.1">
    <property type="nucleotide sequence ID" value="NZ_CP009111.1"/>
</dbReference>
<dbReference type="GO" id="GO:0046872">
    <property type="term" value="F:metal ion binding"/>
    <property type="evidence" value="ECO:0007669"/>
    <property type="project" value="UniProtKB-KW"/>
</dbReference>
<feature type="binding site" evidence="12">
    <location>
        <position position="56"/>
    </location>
    <ligand>
        <name>[4Fe-4S] cluster</name>
        <dbReference type="ChEBI" id="CHEBI:49883"/>
    </ligand>
</feature>
<organism evidence="14 17">
    <name type="scientific">Rhodococcus opacus</name>
    <name type="common">Nocardia opaca</name>
    <dbReference type="NCBI Taxonomy" id="37919"/>
    <lineage>
        <taxon>Bacteria</taxon>
        <taxon>Bacillati</taxon>
        <taxon>Actinomycetota</taxon>
        <taxon>Actinomycetes</taxon>
        <taxon>Mycobacteriales</taxon>
        <taxon>Nocardiaceae</taxon>
        <taxon>Rhodococcus</taxon>
    </lineage>
</organism>
<evidence type="ECO:0000313" key="18">
    <source>
        <dbReference type="Proteomes" id="UP001066327"/>
    </source>
</evidence>
<dbReference type="GO" id="GO:0051539">
    <property type="term" value="F:4 iron, 4 sulfur cluster binding"/>
    <property type="evidence" value="ECO:0007669"/>
    <property type="project" value="UniProtKB-UniRule"/>
</dbReference>
<dbReference type="EMBL" id="CP130953">
    <property type="protein sequence ID" value="WLF49570.1"/>
    <property type="molecule type" value="Genomic_DNA"/>
</dbReference>
<dbReference type="AlphaFoldDB" id="A0A1B1K2T2"/>
<keyword evidence="6 12" id="KW-0408">Iron</keyword>
<gene>
    <name evidence="12" type="primary">whiB</name>
    <name evidence="15" type="ORF">O4328_01725</name>
    <name evidence="16" type="ORF">Q5707_11500</name>
    <name evidence="14" type="ORF">R1CP_11060</name>
</gene>
<dbReference type="InterPro" id="IPR003482">
    <property type="entry name" value="Whib"/>
</dbReference>
<evidence type="ECO:0000256" key="11">
    <source>
        <dbReference type="ARBA" id="ARBA00023163"/>
    </source>
</evidence>
<evidence type="ECO:0000256" key="12">
    <source>
        <dbReference type="HAMAP-Rule" id="MF_01479"/>
    </source>
</evidence>
<dbReference type="GO" id="GO:0035731">
    <property type="term" value="F:dinitrosyl-iron complex binding"/>
    <property type="evidence" value="ECO:0007669"/>
    <property type="project" value="UniProtKB-UniRule"/>
</dbReference>
<dbReference type="GO" id="GO:0003677">
    <property type="term" value="F:DNA binding"/>
    <property type="evidence" value="ECO:0007669"/>
    <property type="project" value="UniProtKB-UniRule"/>
</dbReference>
<feature type="binding site" evidence="12">
    <location>
        <position position="59"/>
    </location>
    <ligand>
        <name>[4Fe-4S] cluster</name>
        <dbReference type="ChEBI" id="CHEBI:49883"/>
    </ligand>
</feature>
<dbReference type="EMBL" id="CP009111">
    <property type="protein sequence ID" value="ANS26925.1"/>
    <property type="molecule type" value="Genomic_DNA"/>
</dbReference>
<keyword evidence="10 12" id="KW-1015">Disulfide bond</keyword>
<keyword evidence="11 12" id="KW-0804">Transcription</keyword>
<keyword evidence="8 12" id="KW-0805">Transcription regulation</keyword>
<dbReference type="GO" id="GO:0047134">
    <property type="term" value="F:protein-disulfide reductase [NAD(P)H] activity"/>
    <property type="evidence" value="ECO:0007669"/>
    <property type="project" value="TreeGrafter"/>
</dbReference>
<evidence type="ECO:0000256" key="1">
    <source>
        <dbReference type="ARBA" id="ARBA00004496"/>
    </source>
</evidence>
<evidence type="ECO:0000256" key="4">
    <source>
        <dbReference type="ARBA" id="ARBA00022490"/>
    </source>
</evidence>
<comment type="function">
    <text evidence="12">Acts as a transcriptional regulator. Probably redox-responsive. The apo- but not holo-form probably binds DNA.</text>
</comment>
<dbReference type="PANTHER" id="PTHR38839">
    <property type="entry name" value="TRANSCRIPTIONAL REGULATOR WHID-RELATED"/>
    <property type="match status" value="1"/>
</dbReference>
<evidence type="ECO:0000256" key="6">
    <source>
        <dbReference type="ARBA" id="ARBA00023004"/>
    </source>
</evidence>
<evidence type="ECO:0000313" key="15">
    <source>
        <dbReference type="EMBL" id="MCZ4582410.1"/>
    </source>
</evidence>
<dbReference type="GO" id="GO:0045454">
    <property type="term" value="P:cell redox homeostasis"/>
    <property type="evidence" value="ECO:0007669"/>
    <property type="project" value="TreeGrafter"/>
</dbReference>
<dbReference type="EMBL" id="JAPWIS010000001">
    <property type="protein sequence ID" value="MCZ4582410.1"/>
    <property type="molecule type" value="Genomic_DNA"/>
</dbReference>
<dbReference type="PANTHER" id="PTHR38839:SF5">
    <property type="entry name" value="TRANSCRIPTIONAL REGULATOR WHID"/>
    <property type="match status" value="1"/>
</dbReference>
<dbReference type="GO" id="GO:0005737">
    <property type="term" value="C:cytoplasm"/>
    <property type="evidence" value="ECO:0007669"/>
    <property type="project" value="UniProtKB-SubCell"/>
</dbReference>
<comment type="cofactor">
    <cofactor evidence="12">
        <name>[4Fe-4S] cluster</name>
        <dbReference type="ChEBI" id="CHEBI:49883"/>
    </cofactor>
    <text evidence="12">Binds 1 [4Fe-4S] cluster per subunit. Following nitrosylation of the [4Fe-4S] cluster binds 1 [4Fe-8(NO)] cluster per subunit.</text>
</comment>
<evidence type="ECO:0000313" key="14">
    <source>
        <dbReference type="EMBL" id="ANS26925.1"/>
    </source>
</evidence>
<evidence type="ECO:0000256" key="10">
    <source>
        <dbReference type="ARBA" id="ARBA00023157"/>
    </source>
</evidence>
<proteinExistence type="inferred from homology"/>
<comment type="subcellular location">
    <subcellularLocation>
        <location evidence="1 12">Cytoplasm</location>
    </subcellularLocation>
</comment>
<feature type="domain" description="4Fe-4S Wbl-type" evidence="13">
    <location>
        <begin position="25"/>
        <end position="89"/>
    </location>
</feature>
<evidence type="ECO:0000259" key="13">
    <source>
        <dbReference type="PROSITE" id="PS51674"/>
    </source>
</evidence>
<dbReference type="HAMAP" id="MF_01479">
    <property type="entry name" value="WhiB"/>
    <property type="match status" value="1"/>
</dbReference>
<dbReference type="Proteomes" id="UP001231166">
    <property type="component" value="Chromosome"/>
</dbReference>
<reference evidence="15" key="2">
    <citation type="submission" date="2022-12" db="EMBL/GenBank/DDBJ databases">
        <authorList>
            <person name="Krivoruchko A.V."/>
            <person name="Elkin A."/>
        </authorList>
    </citation>
    <scope>NUCLEOTIDE SEQUENCE</scope>
    <source>
        <strain evidence="15">IEGM 249</strain>
    </source>
</reference>
<dbReference type="InterPro" id="IPR034768">
    <property type="entry name" value="4FE4S_WBL"/>
</dbReference>
<dbReference type="Proteomes" id="UP001066327">
    <property type="component" value="Unassembled WGS sequence"/>
</dbReference>
<evidence type="ECO:0000256" key="7">
    <source>
        <dbReference type="ARBA" id="ARBA00023014"/>
    </source>
</evidence>
<keyword evidence="9 12" id="KW-0238">DNA-binding</keyword>
<evidence type="ECO:0000256" key="9">
    <source>
        <dbReference type="ARBA" id="ARBA00023125"/>
    </source>
</evidence>
<evidence type="ECO:0000256" key="2">
    <source>
        <dbReference type="ARBA" id="ARBA00006597"/>
    </source>
</evidence>
<accession>A0A1B1K2T2</accession>
<evidence type="ECO:0000313" key="16">
    <source>
        <dbReference type="EMBL" id="WLF49570.1"/>
    </source>
</evidence>
<dbReference type="PATRIC" id="fig|37919.13.peg.2272"/>